<feature type="region of interest" description="Disordered" evidence="2">
    <location>
        <begin position="778"/>
        <end position="883"/>
    </location>
</feature>
<feature type="domain" description="Carrier" evidence="3">
    <location>
        <begin position="5"/>
        <end position="85"/>
    </location>
</feature>
<dbReference type="Pfam" id="PF00550">
    <property type="entry name" value="PP-binding"/>
    <property type="match status" value="1"/>
</dbReference>
<dbReference type="InterPro" id="IPR050091">
    <property type="entry name" value="PKS_NRPS_Biosynth_Enz"/>
</dbReference>
<dbReference type="InterPro" id="IPR036736">
    <property type="entry name" value="ACP-like_sf"/>
</dbReference>
<evidence type="ECO:0000256" key="1">
    <source>
        <dbReference type="ARBA" id="ARBA00022679"/>
    </source>
</evidence>
<dbReference type="SUPFAM" id="SSF51735">
    <property type="entry name" value="NAD(P)-binding Rossmann-fold domains"/>
    <property type="match status" value="2"/>
</dbReference>
<sequence>APAGAEAADLEDVLLSVVADRTGFPEEMLSGEMDLEADLGIDSIKRVEVLSALRERVTRLPDVDAARLGKLRTLREIADVFRGVEPVAAPEPGPRAPGPQDPEPPPRQALTRWARRVAPAPGSGLRVAGLSDGPVLVTPGDPGVAEALAARLTERGVPARAVPDVPPDARAVVFLGGLREVGSSDEAFAVQREAFRVVRGLAPRFAREGGLLVTVQDTGGDFGQRGAHPERAWLGGIAALARTAAVEWPDASVKAVDCERGGRDADALAGALATELLTGGAAPEVGLRADGTRTAPVLAPAPLTTGPDAPTGADDLIGPDSVLVVSGGARGITARVLGALAERRRPRLVLLGRTPSTEEPEGLRDCADEQSLTRALVERERDRTGRPPTPAEAGVLAAEVLAGRELRRTLAELRGHGSEVRYVRVDVRDAAALDAALAAVRADWGPVTGVVHAAGVLADRRLEDKTDEQFDRVFGTKVEGLRSLLAATAADPLELVCVFSSVAAVHGNTGQCDYAMANEVLAHVASAVRADHPACRVRSIAWGPWRGGMVAPGLAREFDRRGVPLIDPAAGARAFVAELSADSPDVQVVVVGAGDGVLHGGEPKTAAEVLVDAGSHGHLADHAVAGTPVLPVAVALEWFRAVAAAWLPDGAVVLGDVRVLRKAVLPDLATTGHRLTVRGVRRVVDGRPVLELELLGDAGVAHYRAIAAAGEGPDPRPWPRPDGEPLGSVEVYDGVVLFHGPAFQVLRGRPVVSADAAACAVAGLRAVGWPAGAWHTDPSGGGRGAAAGGPVGRSAAGRRVAADVGRAVRGRPRGSALRAGGRGREGRPGRARRRAVRHPGRGGRRRGGGAVRRRAGAPARRADRPAGGRVGGGGGRVARHEPV</sequence>
<evidence type="ECO:0000256" key="2">
    <source>
        <dbReference type="SAM" id="MobiDB-lite"/>
    </source>
</evidence>
<name>A0A8T8HX53_9PSEU</name>
<dbReference type="Proteomes" id="UP000671828">
    <property type="component" value="Chromosome"/>
</dbReference>
<dbReference type="Gene3D" id="3.10.129.110">
    <property type="entry name" value="Polyketide synthase dehydratase"/>
    <property type="match status" value="1"/>
</dbReference>
<dbReference type="GO" id="GO:0004312">
    <property type="term" value="F:fatty acid synthase activity"/>
    <property type="evidence" value="ECO:0007669"/>
    <property type="project" value="TreeGrafter"/>
</dbReference>
<dbReference type="InterPro" id="IPR057326">
    <property type="entry name" value="KR_dom"/>
</dbReference>
<dbReference type="Gene3D" id="1.10.1200.10">
    <property type="entry name" value="ACP-like"/>
    <property type="match status" value="1"/>
</dbReference>
<dbReference type="PANTHER" id="PTHR43775:SF51">
    <property type="entry name" value="INACTIVE PHENOLPHTHIOCEROL SYNTHESIS POLYKETIDE SYNTHASE TYPE I PKS1-RELATED"/>
    <property type="match status" value="1"/>
</dbReference>
<feature type="compositionally biased region" description="Gly residues" evidence="2">
    <location>
        <begin position="779"/>
        <end position="791"/>
    </location>
</feature>
<dbReference type="AlphaFoldDB" id="A0A8T8HX53"/>
<dbReference type="InterPro" id="IPR009081">
    <property type="entry name" value="PP-bd_ACP"/>
</dbReference>
<feature type="compositionally biased region" description="Pro residues" evidence="2">
    <location>
        <begin position="89"/>
        <end position="107"/>
    </location>
</feature>
<evidence type="ECO:0000259" key="3">
    <source>
        <dbReference type="PROSITE" id="PS50075"/>
    </source>
</evidence>
<dbReference type="Gene3D" id="3.40.50.720">
    <property type="entry name" value="NAD(P)-binding Rossmann-like Domain"/>
    <property type="match status" value="1"/>
</dbReference>
<feature type="region of interest" description="Disordered" evidence="2">
    <location>
        <begin position="85"/>
        <end position="107"/>
    </location>
</feature>
<feature type="compositionally biased region" description="Low complexity" evidence="2">
    <location>
        <begin position="792"/>
        <end position="819"/>
    </location>
</feature>
<feature type="non-terminal residue" evidence="4">
    <location>
        <position position="883"/>
    </location>
</feature>
<evidence type="ECO:0000313" key="5">
    <source>
        <dbReference type="Proteomes" id="UP000671828"/>
    </source>
</evidence>
<dbReference type="PROSITE" id="PS50075">
    <property type="entry name" value="CARRIER"/>
    <property type="match status" value="1"/>
</dbReference>
<dbReference type="SUPFAM" id="SSF47336">
    <property type="entry name" value="ACP-like"/>
    <property type="match status" value="1"/>
</dbReference>
<protein>
    <submittedName>
        <fullName evidence="4">SDR family oxidoreductase</fullName>
    </submittedName>
</protein>
<keyword evidence="1" id="KW-0808">Transferase</keyword>
<dbReference type="GO" id="GO:0006633">
    <property type="term" value="P:fatty acid biosynthetic process"/>
    <property type="evidence" value="ECO:0007669"/>
    <property type="project" value="TreeGrafter"/>
</dbReference>
<dbReference type="EMBL" id="CP072788">
    <property type="protein sequence ID" value="QTR03076.1"/>
    <property type="molecule type" value="Genomic_DNA"/>
</dbReference>
<dbReference type="CDD" id="cd08953">
    <property type="entry name" value="KR_2_SDR_x"/>
    <property type="match status" value="1"/>
</dbReference>
<reference evidence="4" key="1">
    <citation type="submission" date="2021-04" db="EMBL/GenBank/DDBJ databases">
        <title>Saccharothrix algeriensis WGS.</title>
        <authorList>
            <person name="Stuskova K."/>
            <person name="Hakalova E."/>
            <person name="Tebbal A.B."/>
            <person name="Eichmeier A."/>
        </authorList>
    </citation>
    <scope>NUCLEOTIDE SEQUENCE</scope>
    <source>
        <strain evidence="4">NRRL B-24137</strain>
    </source>
</reference>
<gene>
    <name evidence="4" type="ORF">J7S33_29585</name>
</gene>
<dbReference type="PANTHER" id="PTHR43775">
    <property type="entry name" value="FATTY ACID SYNTHASE"/>
    <property type="match status" value="1"/>
</dbReference>
<dbReference type="InterPro" id="IPR013968">
    <property type="entry name" value="PKS_KR"/>
</dbReference>
<accession>A0A8T8HX53</accession>
<evidence type="ECO:0000313" key="4">
    <source>
        <dbReference type="EMBL" id="QTR03076.1"/>
    </source>
</evidence>
<dbReference type="Pfam" id="PF21089">
    <property type="entry name" value="PKS_DH_N"/>
    <property type="match status" value="1"/>
</dbReference>
<organism evidence="4 5">
    <name type="scientific">Saccharothrix algeriensis</name>
    <dbReference type="NCBI Taxonomy" id="173560"/>
    <lineage>
        <taxon>Bacteria</taxon>
        <taxon>Bacillati</taxon>
        <taxon>Actinomycetota</taxon>
        <taxon>Actinomycetes</taxon>
        <taxon>Pseudonocardiales</taxon>
        <taxon>Pseudonocardiaceae</taxon>
        <taxon>Saccharothrix</taxon>
    </lineage>
</organism>
<dbReference type="InterPro" id="IPR049552">
    <property type="entry name" value="PKS_DH_N"/>
</dbReference>
<feature type="non-terminal residue" evidence="4">
    <location>
        <position position="1"/>
    </location>
</feature>
<dbReference type="Pfam" id="PF08659">
    <property type="entry name" value="KR"/>
    <property type="match status" value="1"/>
</dbReference>
<feature type="compositionally biased region" description="Basic residues" evidence="2">
    <location>
        <begin position="829"/>
        <end position="855"/>
    </location>
</feature>
<dbReference type="InterPro" id="IPR042104">
    <property type="entry name" value="PKS_dehydratase_sf"/>
</dbReference>
<proteinExistence type="predicted"/>
<dbReference type="InterPro" id="IPR036291">
    <property type="entry name" value="NAD(P)-bd_dom_sf"/>
</dbReference>
<dbReference type="SMART" id="SM00822">
    <property type="entry name" value="PKS_KR"/>
    <property type="match status" value="1"/>
</dbReference>